<comment type="caution">
    <text evidence="6">The sequence shown here is derived from an EMBL/GenBank/DDBJ whole genome shotgun (WGS) entry which is preliminary data.</text>
</comment>
<keyword evidence="7" id="KW-1185">Reference proteome</keyword>
<dbReference type="AlphaFoldDB" id="A0A4S8K219"/>
<dbReference type="EMBL" id="PYDT01000002">
    <property type="protein sequence ID" value="THU68784.1"/>
    <property type="molecule type" value="Genomic_DNA"/>
</dbReference>
<keyword evidence="4 5" id="KW-0472">Membrane</keyword>
<dbReference type="InterPro" id="IPR008521">
    <property type="entry name" value="Mg_trans_NIPA"/>
</dbReference>
<dbReference type="Pfam" id="PF05653">
    <property type="entry name" value="Mg_trans_NIPA"/>
    <property type="match status" value="1"/>
</dbReference>
<evidence type="ECO:0000256" key="5">
    <source>
        <dbReference type="SAM" id="Phobius"/>
    </source>
</evidence>
<keyword evidence="3 5" id="KW-1133">Transmembrane helix</keyword>
<sequence>MVTSKPLLVRFRRLFLLWLESLREVESFAVIIGEIANFVAYIFAPAVMVTPLGALSIIVR</sequence>
<accession>A0A4S8K219</accession>
<proteinExistence type="predicted"/>
<feature type="transmembrane region" description="Helical" evidence="5">
    <location>
        <begin position="37"/>
        <end position="59"/>
    </location>
</feature>
<keyword evidence="2 5" id="KW-0812">Transmembrane</keyword>
<protein>
    <submittedName>
        <fullName evidence="6">Uncharacterized protein</fullName>
    </submittedName>
</protein>
<dbReference type="GO" id="GO:0016020">
    <property type="term" value="C:membrane"/>
    <property type="evidence" value="ECO:0007669"/>
    <property type="project" value="UniProtKB-SubCell"/>
</dbReference>
<evidence type="ECO:0000313" key="6">
    <source>
        <dbReference type="EMBL" id="THU68784.1"/>
    </source>
</evidence>
<evidence type="ECO:0000256" key="3">
    <source>
        <dbReference type="ARBA" id="ARBA00022989"/>
    </source>
</evidence>
<evidence type="ECO:0000256" key="4">
    <source>
        <dbReference type="ARBA" id="ARBA00023136"/>
    </source>
</evidence>
<evidence type="ECO:0000256" key="2">
    <source>
        <dbReference type="ARBA" id="ARBA00022692"/>
    </source>
</evidence>
<reference evidence="6 7" key="1">
    <citation type="journal article" date="2019" name="Nat. Plants">
        <title>Genome sequencing of Musa balbisiana reveals subgenome evolution and function divergence in polyploid bananas.</title>
        <authorList>
            <person name="Yao X."/>
        </authorList>
    </citation>
    <scope>NUCLEOTIDE SEQUENCE [LARGE SCALE GENOMIC DNA]</scope>
    <source>
        <strain evidence="7">cv. DH-PKW</strain>
        <tissue evidence="6">Leaves</tissue>
    </source>
</reference>
<dbReference type="GO" id="GO:0015095">
    <property type="term" value="F:magnesium ion transmembrane transporter activity"/>
    <property type="evidence" value="ECO:0007669"/>
    <property type="project" value="InterPro"/>
</dbReference>
<dbReference type="GO" id="GO:0005769">
    <property type="term" value="C:early endosome"/>
    <property type="evidence" value="ECO:0007669"/>
    <property type="project" value="UniProtKB-SubCell"/>
</dbReference>
<evidence type="ECO:0000256" key="1">
    <source>
        <dbReference type="ARBA" id="ARBA00004141"/>
    </source>
</evidence>
<dbReference type="Proteomes" id="UP000317650">
    <property type="component" value="Chromosome 8"/>
</dbReference>
<name>A0A4S8K219_MUSBA</name>
<evidence type="ECO:0000313" key="7">
    <source>
        <dbReference type="Proteomes" id="UP000317650"/>
    </source>
</evidence>
<gene>
    <name evidence="6" type="ORF">C4D60_Mb08t07490</name>
</gene>
<comment type="subcellular location">
    <subcellularLocation>
        <location evidence="1">Membrane</location>
        <topology evidence="1">Multi-pass membrane protein</topology>
    </subcellularLocation>
</comment>
<organism evidence="6 7">
    <name type="scientific">Musa balbisiana</name>
    <name type="common">Banana</name>
    <dbReference type="NCBI Taxonomy" id="52838"/>
    <lineage>
        <taxon>Eukaryota</taxon>
        <taxon>Viridiplantae</taxon>
        <taxon>Streptophyta</taxon>
        <taxon>Embryophyta</taxon>
        <taxon>Tracheophyta</taxon>
        <taxon>Spermatophyta</taxon>
        <taxon>Magnoliopsida</taxon>
        <taxon>Liliopsida</taxon>
        <taxon>Zingiberales</taxon>
        <taxon>Musaceae</taxon>
        <taxon>Musa</taxon>
    </lineage>
</organism>